<dbReference type="SUPFAM" id="SSF53448">
    <property type="entry name" value="Nucleotide-diphospho-sugar transferases"/>
    <property type="match status" value="1"/>
</dbReference>
<dbReference type="EMBL" id="CP116341">
    <property type="protein sequence ID" value="WOV83997.1"/>
    <property type="molecule type" value="Genomic_DNA"/>
</dbReference>
<feature type="transmembrane region" description="Helical" evidence="11">
    <location>
        <begin position="307"/>
        <end position="328"/>
    </location>
</feature>
<evidence type="ECO:0000256" key="5">
    <source>
        <dbReference type="ARBA" id="ARBA00022746"/>
    </source>
</evidence>
<dbReference type="InterPro" id="IPR001173">
    <property type="entry name" value="Glyco_trans_2-like"/>
</dbReference>
<dbReference type="PANTHER" id="PTHR43646:SF2">
    <property type="entry name" value="GLYCOSYLTRANSFERASE 2-LIKE DOMAIN-CONTAINING PROTEIN"/>
    <property type="match status" value="1"/>
</dbReference>
<comment type="subcellular location">
    <subcellularLocation>
        <location evidence="1">Cell membrane</location>
    </subcellularLocation>
</comment>
<proteinExistence type="inferred from homology"/>
<gene>
    <name evidence="13" type="ORF">PGH26_14175</name>
</gene>
<evidence type="ECO:0000256" key="6">
    <source>
        <dbReference type="ARBA" id="ARBA00023136"/>
    </source>
</evidence>
<evidence type="ECO:0000259" key="12">
    <source>
        <dbReference type="Pfam" id="PF00535"/>
    </source>
</evidence>
<dbReference type="Proteomes" id="UP001303532">
    <property type="component" value="Chromosome"/>
</dbReference>
<keyword evidence="5" id="KW-0125">Carotenoid biosynthesis</keyword>
<comment type="function">
    <text evidence="7">Catalyzes the glycosylation of 4,4'-diaponeurosporenoate, i.e. the esterification of glucose at the C1'' position with the carboxyl group of 4,4'-diaponeurosporenic acid, to form glycosyl-4,4'-diaponeurosporenoate. This is a step in the biosynthesis of staphyloxanthin, an orange pigment present in most staphylococci strains.</text>
</comment>
<reference evidence="13 14" key="1">
    <citation type="submission" date="2023-01" db="EMBL/GenBank/DDBJ databases">
        <title>Sporosarcina sp. nov., isolated from Korean tranditional fermented seafood 'Jeotgal'.</title>
        <authorList>
            <person name="Yang A.-I."/>
        </authorList>
    </citation>
    <scope>NUCLEOTIDE SEQUENCE [LARGE SCALE GENOMIC DNA]</scope>
    <source>
        <strain evidence="13 14">B2O-1</strain>
    </source>
</reference>
<evidence type="ECO:0000256" key="1">
    <source>
        <dbReference type="ARBA" id="ARBA00004236"/>
    </source>
</evidence>
<keyword evidence="11" id="KW-1133">Transmembrane helix</keyword>
<evidence type="ECO:0000256" key="8">
    <source>
        <dbReference type="ARBA" id="ARBA00037904"/>
    </source>
</evidence>
<keyword evidence="14" id="KW-1185">Reference proteome</keyword>
<feature type="transmembrane region" description="Helical" evidence="11">
    <location>
        <begin position="334"/>
        <end position="359"/>
    </location>
</feature>
<keyword evidence="6 11" id="KW-0472">Membrane</keyword>
<dbReference type="InterPro" id="IPR029044">
    <property type="entry name" value="Nucleotide-diphossugar_trans"/>
</dbReference>
<feature type="transmembrane region" description="Helical" evidence="11">
    <location>
        <begin position="279"/>
        <end position="300"/>
    </location>
</feature>
<evidence type="ECO:0000256" key="10">
    <source>
        <dbReference type="ARBA" id="ARBA00040345"/>
    </source>
</evidence>
<evidence type="ECO:0000313" key="14">
    <source>
        <dbReference type="Proteomes" id="UP001303532"/>
    </source>
</evidence>
<dbReference type="Gene3D" id="3.90.550.10">
    <property type="entry name" value="Spore Coat Polysaccharide Biosynthesis Protein SpsA, Chain A"/>
    <property type="match status" value="1"/>
</dbReference>
<keyword evidence="3" id="KW-0328">Glycosyltransferase</keyword>
<evidence type="ECO:0000256" key="9">
    <source>
        <dbReference type="ARBA" id="ARBA00038120"/>
    </source>
</evidence>
<keyword evidence="2" id="KW-1003">Cell membrane</keyword>
<sequence length="375" mass="41561">MLDAVFAVAALISTVGLASGLLMFWRLPVPSTEGSLKQQPSSFISIIIPARNEEQRIVPLLESLSRQQGVLFETIVIDDDSEDRTSEVARSFNALVIRNTEPEDGWIGKSAACWAGVQAAKGDILLFLDADTAFDRSDSLLRCVNSYEKMGGTGILSLQPYHQMKQVYENASAIFNIIVMAGMNVFTPFGERLKSAGSFGPCILCARADYKASGGHAAIRGAVMDDLALGEAFQEQGLPVHCYGGRGLIHFRMYPEGFHQLLEGWTKNFGTASKSTHPFVMMLVNFWITGGFAAPVFLVLSSLFGSMPWILAAGILYLLNVCEMAWLARRTGNFSWWILPFYPVLLLFFTVIFLYSLYLTHVRKTVKWRGRDVQV</sequence>
<name>A0ABZ0KXB5_9BACL</name>
<dbReference type="Pfam" id="PF00535">
    <property type="entry name" value="Glycos_transf_2"/>
    <property type="match status" value="1"/>
</dbReference>
<feature type="domain" description="Glycosyltransferase 2-like" evidence="12">
    <location>
        <begin position="45"/>
        <end position="165"/>
    </location>
</feature>
<dbReference type="RefSeq" id="WP_323691680.1">
    <property type="nucleotide sequence ID" value="NZ_CP116341.1"/>
</dbReference>
<comment type="pathway">
    <text evidence="8">Carotenoid biosynthesis; staphyloxanthin biosynthesis; staphyloxanthin from farnesyl diphosphate: step 4/5.</text>
</comment>
<evidence type="ECO:0000256" key="11">
    <source>
        <dbReference type="SAM" id="Phobius"/>
    </source>
</evidence>
<comment type="similarity">
    <text evidence="9">Belongs to the glycosyltransferase 2 family. CrtQ subfamily.</text>
</comment>
<evidence type="ECO:0000256" key="4">
    <source>
        <dbReference type="ARBA" id="ARBA00022679"/>
    </source>
</evidence>
<keyword evidence="4" id="KW-0808">Transferase</keyword>
<evidence type="ECO:0000256" key="2">
    <source>
        <dbReference type="ARBA" id="ARBA00022475"/>
    </source>
</evidence>
<accession>A0ABZ0KXB5</accession>
<evidence type="ECO:0000256" key="3">
    <source>
        <dbReference type="ARBA" id="ARBA00022676"/>
    </source>
</evidence>
<protein>
    <recommendedName>
        <fullName evidence="10">4,4'-diaponeurosporenoate glycosyltransferase</fullName>
    </recommendedName>
</protein>
<organism evidence="13 14">
    <name type="scientific">Sporosarcina jeotgali</name>
    <dbReference type="NCBI Taxonomy" id="3020056"/>
    <lineage>
        <taxon>Bacteria</taxon>
        <taxon>Bacillati</taxon>
        <taxon>Bacillota</taxon>
        <taxon>Bacilli</taxon>
        <taxon>Bacillales</taxon>
        <taxon>Caryophanaceae</taxon>
        <taxon>Sporosarcina</taxon>
    </lineage>
</organism>
<keyword evidence="11" id="KW-0812">Transmembrane</keyword>
<evidence type="ECO:0000313" key="13">
    <source>
        <dbReference type="EMBL" id="WOV83997.1"/>
    </source>
</evidence>
<dbReference type="PANTHER" id="PTHR43646">
    <property type="entry name" value="GLYCOSYLTRANSFERASE"/>
    <property type="match status" value="1"/>
</dbReference>
<evidence type="ECO:0000256" key="7">
    <source>
        <dbReference type="ARBA" id="ARBA00037281"/>
    </source>
</evidence>